<comment type="caution">
    <text evidence="1">The sequence shown here is derived from an EMBL/GenBank/DDBJ whole genome shotgun (WGS) entry which is preliminary data.</text>
</comment>
<dbReference type="EMBL" id="JAJSOF020000005">
    <property type="protein sequence ID" value="KAJ4447918.1"/>
    <property type="molecule type" value="Genomic_DNA"/>
</dbReference>
<sequence length="92" mass="9903">MVGLCEGGNEPPGSLKASNCSLVQLLRARSTALRKACSDSETTENSRKLLFRNNTVPTPSCSLAQLLRASSTALRKACSDSETTENSRNPFR</sequence>
<keyword evidence="2" id="KW-1185">Reference proteome</keyword>
<protein>
    <submittedName>
        <fullName evidence="1">Uncharacterized protein</fullName>
    </submittedName>
</protein>
<evidence type="ECO:0000313" key="2">
    <source>
        <dbReference type="Proteomes" id="UP001148838"/>
    </source>
</evidence>
<name>A0ABQ8TPY7_PERAM</name>
<proteinExistence type="predicted"/>
<gene>
    <name evidence="1" type="ORF">ANN_09927</name>
</gene>
<reference evidence="1 2" key="1">
    <citation type="journal article" date="2022" name="Allergy">
        <title>Genome assembly and annotation of Periplaneta americana reveal a comprehensive cockroach allergen profile.</title>
        <authorList>
            <person name="Wang L."/>
            <person name="Xiong Q."/>
            <person name="Saelim N."/>
            <person name="Wang L."/>
            <person name="Nong W."/>
            <person name="Wan A.T."/>
            <person name="Shi M."/>
            <person name="Liu X."/>
            <person name="Cao Q."/>
            <person name="Hui J.H.L."/>
            <person name="Sookrung N."/>
            <person name="Leung T.F."/>
            <person name="Tungtrongchitr A."/>
            <person name="Tsui S.K.W."/>
        </authorList>
    </citation>
    <scope>NUCLEOTIDE SEQUENCE [LARGE SCALE GENOMIC DNA]</scope>
    <source>
        <strain evidence="1">PWHHKU_190912</strain>
    </source>
</reference>
<accession>A0ABQ8TPY7</accession>
<evidence type="ECO:0000313" key="1">
    <source>
        <dbReference type="EMBL" id="KAJ4447918.1"/>
    </source>
</evidence>
<organism evidence="1 2">
    <name type="scientific">Periplaneta americana</name>
    <name type="common">American cockroach</name>
    <name type="synonym">Blatta americana</name>
    <dbReference type="NCBI Taxonomy" id="6978"/>
    <lineage>
        <taxon>Eukaryota</taxon>
        <taxon>Metazoa</taxon>
        <taxon>Ecdysozoa</taxon>
        <taxon>Arthropoda</taxon>
        <taxon>Hexapoda</taxon>
        <taxon>Insecta</taxon>
        <taxon>Pterygota</taxon>
        <taxon>Neoptera</taxon>
        <taxon>Polyneoptera</taxon>
        <taxon>Dictyoptera</taxon>
        <taxon>Blattodea</taxon>
        <taxon>Blattoidea</taxon>
        <taxon>Blattidae</taxon>
        <taxon>Blattinae</taxon>
        <taxon>Periplaneta</taxon>
    </lineage>
</organism>
<dbReference type="Proteomes" id="UP001148838">
    <property type="component" value="Unassembled WGS sequence"/>
</dbReference>